<dbReference type="Gene3D" id="3.90.550.20">
    <property type="match status" value="1"/>
</dbReference>
<dbReference type="EMBL" id="CP067089">
    <property type="protein sequence ID" value="QQO09819.1"/>
    <property type="molecule type" value="Genomic_DNA"/>
</dbReference>
<dbReference type="PANTHER" id="PTHR32385">
    <property type="entry name" value="MANNOSYL PHOSPHORYLINOSITOL CERAMIDE SYNTHASE"/>
    <property type="match status" value="1"/>
</dbReference>
<name>A0A7T7XNY2_9SPIR</name>
<dbReference type="GO" id="GO:0016020">
    <property type="term" value="C:membrane"/>
    <property type="evidence" value="ECO:0007669"/>
    <property type="project" value="GOC"/>
</dbReference>
<dbReference type="InterPro" id="IPR007577">
    <property type="entry name" value="GlycoTrfase_DXD_sugar-bd_CS"/>
</dbReference>
<gene>
    <name evidence="2" type="ORF">JFL75_02605</name>
</gene>
<keyword evidence="1" id="KW-0808">Transferase</keyword>
<dbReference type="InterPro" id="IPR051706">
    <property type="entry name" value="Glycosyltransferase_domain"/>
</dbReference>
<organism evidence="2 3">
    <name type="scientific">Breznakiella homolactica</name>
    <dbReference type="NCBI Taxonomy" id="2798577"/>
    <lineage>
        <taxon>Bacteria</taxon>
        <taxon>Pseudomonadati</taxon>
        <taxon>Spirochaetota</taxon>
        <taxon>Spirochaetia</taxon>
        <taxon>Spirochaetales</taxon>
        <taxon>Breznakiellaceae</taxon>
        <taxon>Breznakiella</taxon>
    </lineage>
</organism>
<dbReference type="GO" id="GO:0051999">
    <property type="term" value="P:mannosyl-inositol phosphorylceramide biosynthetic process"/>
    <property type="evidence" value="ECO:0007669"/>
    <property type="project" value="TreeGrafter"/>
</dbReference>
<evidence type="ECO:0000256" key="1">
    <source>
        <dbReference type="ARBA" id="ARBA00022679"/>
    </source>
</evidence>
<proteinExistence type="predicted"/>
<dbReference type="InterPro" id="IPR029044">
    <property type="entry name" value="Nucleotide-diphossugar_trans"/>
</dbReference>
<evidence type="ECO:0008006" key="4">
    <source>
        <dbReference type="Google" id="ProtNLM"/>
    </source>
</evidence>
<dbReference type="SUPFAM" id="SSF53448">
    <property type="entry name" value="Nucleotide-diphospho-sugar transferases"/>
    <property type="match status" value="1"/>
</dbReference>
<sequence>MIPEKVHYCWLSGSEYDLKTKKCLESWKKNLKNYDFFLWTMQNLPIEVINSESFQYFVRKKLWAFAADYVRIWALKEFGGIYLDMDVEVLKDFRPLLEKETSLIIGIEGTNIGGHFIAAIPNNIFIDKVFTILKSKTNLMPLPVVMRQAFDEWGEKLIPIEKEDLLLLPAEYFNPFLWDEEKKSGELKTTKNTYCIHWYRGSWIPRYKKNFLYKKLVFFLDKMGIISILRKIRGF</sequence>
<dbReference type="Proteomes" id="UP000595917">
    <property type="component" value="Chromosome"/>
</dbReference>
<dbReference type="RefSeq" id="WP_215627122.1">
    <property type="nucleotide sequence ID" value="NZ_CP067089.2"/>
</dbReference>
<keyword evidence="3" id="KW-1185">Reference proteome</keyword>
<dbReference type="GO" id="GO:0000030">
    <property type="term" value="F:mannosyltransferase activity"/>
    <property type="evidence" value="ECO:0007669"/>
    <property type="project" value="TreeGrafter"/>
</dbReference>
<accession>A0A7T7XNY2</accession>
<protein>
    <recommendedName>
        <fullName evidence="4">Glycosyl transferase</fullName>
    </recommendedName>
</protein>
<reference evidence="2" key="1">
    <citation type="submission" date="2021-01" db="EMBL/GenBank/DDBJ databases">
        <title>Description of Breznakiella homolactica.</title>
        <authorList>
            <person name="Song Y."/>
            <person name="Brune A."/>
        </authorList>
    </citation>
    <scope>NUCLEOTIDE SEQUENCE</scope>
    <source>
        <strain evidence="2">RmG30</strain>
    </source>
</reference>
<dbReference type="AlphaFoldDB" id="A0A7T7XNY2"/>
<evidence type="ECO:0000313" key="3">
    <source>
        <dbReference type="Proteomes" id="UP000595917"/>
    </source>
</evidence>
<dbReference type="PANTHER" id="PTHR32385:SF15">
    <property type="entry name" value="INOSITOL PHOSPHOCERAMIDE MANNOSYLTRANSFERASE 1"/>
    <property type="match status" value="1"/>
</dbReference>
<evidence type="ECO:0000313" key="2">
    <source>
        <dbReference type="EMBL" id="QQO09819.1"/>
    </source>
</evidence>
<dbReference type="Pfam" id="PF04488">
    <property type="entry name" value="Gly_transf_sug"/>
    <property type="match status" value="1"/>
</dbReference>
<dbReference type="KEGG" id="bhc:JFL75_02605"/>